<dbReference type="AlphaFoldDB" id="A0A930VFL8"/>
<dbReference type="EMBL" id="JADKPO010000002">
    <property type="protein sequence ID" value="MBF4766609.1"/>
    <property type="molecule type" value="Genomic_DNA"/>
</dbReference>
<evidence type="ECO:0000313" key="2">
    <source>
        <dbReference type="Proteomes" id="UP000660668"/>
    </source>
</evidence>
<name>A0A930VFL8_9ACTN</name>
<sequence length="236" mass="26051">MIEGFVRVSYLGGAHKAQVKVRHENGSLAGLEEWVRTRDLACAWSDLATLVRDQARAARLDAADSQVWDQVTAEAISAVMIASGEYNGFARSWNTLPNTARRFWARAGLDGSPLEHHAANYMDLHGQWRLSFLTALAACQGFAATEPELVDLYLRDWEDELRAEGFQPGSRYSHTVLRKCAPAHALARAWTQIPRGDALERELGRLQGLLLAAAASLRQHGCESDAARIERGMRGA</sequence>
<accession>A0A930VFL8</accession>
<comment type="caution">
    <text evidence="1">The sequence shown here is derived from an EMBL/GenBank/DDBJ whole genome shotgun (WGS) entry which is preliminary data.</text>
</comment>
<dbReference type="RefSeq" id="WP_194694764.1">
    <property type="nucleotide sequence ID" value="NZ_JADKPO010000002.1"/>
</dbReference>
<proteinExistence type="predicted"/>
<protein>
    <submittedName>
        <fullName evidence="1">Uncharacterized protein</fullName>
    </submittedName>
</protein>
<evidence type="ECO:0000313" key="1">
    <source>
        <dbReference type="EMBL" id="MBF4766609.1"/>
    </source>
</evidence>
<keyword evidence="2" id="KW-1185">Reference proteome</keyword>
<reference evidence="1" key="1">
    <citation type="submission" date="2020-11" db="EMBL/GenBank/DDBJ databases">
        <title>Nocardioides cynanchi sp. nov., isolated from soil of rhizosphere of Cynanchum wilfordii.</title>
        <authorList>
            <person name="Lee J.-S."/>
            <person name="Suh M.K."/>
            <person name="Kim J.-S."/>
        </authorList>
    </citation>
    <scope>NUCLEOTIDE SEQUENCE</scope>
    <source>
        <strain evidence="1">KCTC 19276</strain>
    </source>
</reference>
<dbReference type="Proteomes" id="UP000660668">
    <property type="component" value="Unassembled WGS sequence"/>
</dbReference>
<gene>
    <name evidence="1" type="ORF">ISU10_02365</name>
</gene>
<organism evidence="1 2">
    <name type="scientific">Nocardioides agariphilus</name>
    <dbReference type="NCBI Taxonomy" id="433664"/>
    <lineage>
        <taxon>Bacteria</taxon>
        <taxon>Bacillati</taxon>
        <taxon>Actinomycetota</taxon>
        <taxon>Actinomycetes</taxon>
        <taxon>Propionibacteriales</taxon>
        <taxon>Nocardioidaceae</taxon>
        <taxon>Nocardioides</taxon>
    </lineage>
</organism>